<dbReference type="InterPro" id="IPR014046">
    <property type="entry name" value="C-di-AMP_synthase"/>
</dbReference>
<evidence type="ECO:0000256" key="8">
    <source>
        <dbReference type="ARBA" id="ARBA00022989"/>
    </source>
</evidence>
<dbReference type="GO" id="GO:0005524">
    <property type="term" value="F:ATP binding"/>
    <property type="evidence" value="ECO:0007669"/>
    <property type="project" value="UniProtKB-UniRule"/>
</dbReference>
<evidence type="ECO:0000256" key="7">
    <source>
        <dbReference type="ARBA" id="ARBA00022840"/>
    </source>
</evidence>
<evidence type="ECO:0000256" key="6">
    <source>
        <dbReference type="ARBA" id="ARBA00022741"/>
    </source>
</evidence>
<evidence type="ECO:0000256" key="5">
    <source>
        <dbReference type="ARBA" id="ARBA00022695"/>
    </source>
</evidence>
<name>A0A1W2CBZ8_9SPHI</name>
<dbReference type="AlphaFoldDB" id="A0A1W2CBZ8"/>
<dbReference type="RefSeq" id="WP_084289042.1">
    <property type="nucleotide sequence ID" value="NZ_FWYB01000003.1"/>
</dbReference>
<dbReference type="InterPro" id="IPR045585">
    <property type="entry name" value="CdaA_N"/>
</dbReference>
<dbReference type="PIRSF" id="PIRSF004793">
    <property type="entry name" value="UCP004793"/>
    <property type="match status" value="1"/>
</dbReference>
<evidence type="ECO:0000313" key="13">
    <source>
        <dbReference type="Proteomes" id="UP000192678"/>
    </source>
</evidence>
<dbReference type="PANTHER" id="PTHR34185">
    <property type="entry name" value="DIADENYLATE CYCLASE"/>
    <property type="match status" value="1"/>
</dbReference>
<keyword evidence="9 10" id="KW-0472">Membrane</keyword>
<feature type="domain" description="DAC" evidence="11">
    <location>
        <begin position="83"/>
        <end position="252"/>
    </location>
</feature>
<dbReference type="InterPro" id="IPR003390">
    <property type="entry name" value="DNA_integrity_scan_DisA_N"/>
</dbReference>
<dbReference type="GO" id="GO:0106408">
    <property type="term" value="F:diadenylate cyclase activity"/>
    <property type="evidence" value="ECO:0007669"/>
    <property type="project" value="UniProtKB-EC"/>
</dbReference>
<evidence type="ECO:0000256" key="4">
    <source>
        <dbReference type="ARBA" id="ARBA00022692"/>
    </source>
</evidence>
<keyword evidence="13" id="KW-1185">Reference proteome</keyword>
<comment type="caution">
    <text evidence="10">Lacks conserved residue(s) required for the propagation of feature annotation.</text>
</comment>
<dbReference type="PROSITE" id="PS51794">
    <property type="entry name" value="DAC"/>
    <property type="match status" value="1"/>
</dbReference>
<protein>
    <recommendedName>
        <fullName evidence="10">Diadenylate cyclase</fullName>
        <shortName evidence="10">DAC</shortName>
        <ecNumber evidence="10">2.7.7.85</ecNumber>
    </recommendedName>
    <alternativeName>
        <fullName evidence="10">Cyclic-di-AMP synthase</fullName>
        <shortName evidence="10">c-di-AMP synthase</shortName>
    </alternativeName>
</protein>
<evidence type="ECO:0000256" key="1">
    <source>
        <dbReference type="ARBA" id="ARBA00000877"/>
    </source>
</evidence>
<feature type="transmembrane region" description="Helical" evidence="10">
    <location>
        <begin position="37"/>
        <end position="55"/>
    </location>
</feature>
<dbReference type="InterPro" id="IPR036888">
    <property type="entry name" value="DNA_integrity_DisA_N_sf"/>
</dbReference>
<evidence type="ECO:0000256" key="3">
    <source>
        <dbReference type="ARBA" id="ARBA00022679"/>
    </source>
</evidence>
<evidence type="ECO:0000313" key="12">
    <source>
        <dbReference type="EMBL" id="SMC82188.1"/>
    </source>
</evidence>
<comment type="catalytic activity">
    <reaction evidence="1 10">
        <text>2 ATP = 3',3'-c-di-AMP + 2 diphosphate</text>
        <dbReference type="Rhea" id="RHEA:35655"/>
        <dbReference type="ChEBI" id="CHEBI:30616"/>
        <dbReference type="ChEBI" id="CHEBI:33019"/>
        <dbReference type="ChEBI" id="CHEBI:71500"/>
        <dbReference type="EC" id="2.7.7.85"/>
    </reaction>
</comment>
<evidence type="ECO:0000256" key="9">
    <source>
        <dbReference type="ARBA" id="ARBA00023136"/>
    </source>
</evidence>
<evidence type="ECO:0000256" key="10">
    <source>
        <dbReference type="HAMAP-Rule" id="MF_01499"/>
    </source>
</evidence>
<keyword evidence="4 10" id="KW-0812">Transmembrane</keyword>
<dbReference type="NCBIfam" id="TIGR00159">
    <property type="entry name" value="diadenylate cyclase CdaA"/>
    <property type="match status" value="1"/>
</dbReference>
<dbReference type="PANTHER" id="PTHR34185:SF1">
    <property type="entry name" value="DIADENYLATE CYCLASE"/>
    <property type="match status" value="1"/>
</dbReference>
<dbReference type="Pfam" id="PF02457">
    <property type="entry name" value="DAC"/>
    <property type="match status" value="1"/>
</dbReference>
<dbReference type="GO" id="GO:0006171">
    <property type="term" value="P:cAMP biosynthetic process"/>
    <property type="evidence" value="ECO:0007669"/>
    <property type="project" value="InterPro"/>
</dbReference>
<keyword evidence="2 10" id="KW-1003">Cell membrane</keyword>
<feature type="transmembrane region" description="Helical" evidence="10">
    <location>
        <begin position="61"/>
        <end position="82"/>
    </location>
</feature>
<keyword evidence="3 10" id="KW-0808">Transferase</keyword>
<dbReference type="SUPFAM" id="SSF143597">
    <property type="entry name" value="YojJ-like"/>
    <property type="match status" value="1"/>
</dbReference>
<evidence type="ECO:0000259" key="11">
    <source>
        <dbReference type="PROSITE" id="PS51794"/>
    </source>
</evidence>
<dbReference type="STRING" id="475255.SAMN04488101_103272"/>
<accession>A0A1W2CBZ8</accession>
<comment type="subunit">
    <text evidence="10">Probably a homodimer.</text>
</comment>
<reference evidence="12 13" key="1">
    <citation type="submission" date="2017-04" db="EMBL/GenBank/DDBJ databases">
        <authorList>
            <person name="Afonso C.L."/>
            <person name="Miller P.J."/>
            <person name="Scott M.A."/>
            <person name="Spackman E."/>
            <person name="Goraichik I."/>
            <person name="Dimitrov K.M."/>
            <person name="Suarez D.L."/>
            <person name="Swayne D.E."/>
        </authorList>
    </citation>
    <scope>NUCLEOTIDE SEQUENCE [LARGE SCALE GENOMIC DNA]</scope>
    <source>
        <strain evidence="12 13">DSM 19625</strain>
    </source>
</reference>
<keyword evidence="8 10" id="KW-1133">Transmembrane helix</keyword>
<dbReference type="GO" id="GO:0004016">
    <property type="term" value="F:adenylate cyclase activity"/>
    <property type="evidence" value="ECO:0007669"/>
    <property type="project" value="UniProtKB-UniRule"/>
</dbReference>
<dbReference type="Pfam" id="PF19293">
    <property type="entry name" value="CdaA_N"/>
    <property type="match status" value="1"/>
</dbReference>
<dbReference type="InterPro" id="IPR050338">
    <property type="entry name" value="DisA"/>
</dbReference>
<feature type="transmembrane region" description="Helical" evidence="10">
    <location>
        <begin position="12"/>
        <end position="30"/>
    </location>
</feature>
<gene>
    <name evidence="10" type="primary">dacA</name>
    <name evidence="12" type="ORF">SAMN04488101_103272</name>
</gene>
<dbReference type="InterPro" id="IPR034701">
    <property type="entry name" value="CdaA"/>
</dbReference>
<sequence length="263" mass="29697">MKTIEFDFLKLTITDAVDIILVALIIYYIYNLIKNTLAVNLLLGMVIILVIHWIVDALNMNLLSSILNQFMSVGIIALIVIFQPEIRRFLLLIGKNTFLQQNKAWWGYLFGSKNIEQNNLIRIKPIIDACKSMKKSRTGALIVFVKFYDDQLFANSCEVIDSKISKRLLESIFQKYSPLHDGAVVIAENKIKSASCILPLTDNDKLPPQFGLRHRAGIGVSETTDAVAVIISEETGEIAYAKQGRVRMNVSFGELEKLLNKDF</sequence>
<comment type="function">
    <text evidence="10">Catalyzes the condensation of 2 ATP molecules into cyclic di-AMP (c-di-AMP), a second messenger used to regulate differing processes in different bacteria.</text>
</comment>
<proteinExistence type="inferred from homology"/>
<dbReference type="Proteomes" id="UP000192678">
    <property type="component" value="Unassembled WGS sequence"/>
</dbReference>
<organism evidence="12 13">
    <name type="scientific">Pedobacter nyackensis</name>
    <dbReference type="NCBI Taxonomy" id="475255"/>
    <lineage>
        <taxon>Bacteria</taxon>
        <taxon>Pseudomonadati</taxon>
        <taxon>Bacteroidota</taxon>
        <taxon>Sphingobacteriia</taxon>
        <taxon>Sphingobacteriales</taxon>
        <taxon>Sphingobacteriaceae</taxon>
        <taxon>Pedobacter</taxon>
    </lineage>
</organism>
<keyword evidence="5 10" id="KW-0548">Nucleotidyltransferase</keyword>
<dbReference type="EMBL" id="FWYB01000003">
    <property type="protein sequence ID" value="SMC82188.1"/>
    <property type="molecule type" value="Genomic_DNA"/>
</dbReference>
<comment type="similarity">
    <text evidence="10">Belongs to the adenylate cyclase family. DacA/CdaA subfamily.</text>
</comment>
<keyword evidence="7 10" id="KW-0067">ATP-binding</keyword>
<keyword evidence="6 10" id="KW-0547">Nucleotide-binding</keyword>
<dbReference type="OrthoDB" id="9807385at2"/>
<dbReference type="Gene3D" id="3.40.1700.10">
    <property type="entry name" value="DNA integrity scanning protein, DisA, N-terminal domain"/>
    <property type="match status" value="1"/>
</dbReference>
<dbReference type="EC" id="2.7.7.85" evidence="10"/>
<dbReference type="HAMAP" id="MF_01499">
    <property type="entry name" value="DacA"/>
    <property type="match status" value="1"/>
</dbReference>
<evidence type="ECO:0000256" key="2">
    <source>
        <dbReference type="ARBA" id="ARBA00022475"/>
    </source>
</evidence>